<keyword evidence="2" id="KW-1185">Reference proteome</keyword>
<reference evidence="1 2" key="2">
    <citation type="journal article" date="2022" name="Mol. Ecol. Resour.">
        <title>The genomes of chicory, endive, great burdock and yacon provide insights into Asteraceae paleo-polyploidization history and plant inulin production.</title>
        <authorList>
            <person name="Fan W."/>
            <person name="Wang S."/>
            <person name="Wang H."/>
            <person name="Wang A."/>
            <person name="Jiang F."/>
            <person name="Liu H."/>
            <person name="Zhao H."/>
            <person name="Xu D."/>
            <person name="Zhang Y."/>
        </authorList>
    </citation>
    <scope>NUCLEOTIDE SEQUENCE [LARGE SCALE GENOMIC DNA]</scope>
    <source>
        <strain evidence="2">cv. Niubang</strain>
    </source>
</reference>
<accession>A0ACB9CP59</accession>
<sequence>MTGVGGAPDLAAATDTIILNQDVPEANLNVHMDSSDDDRTPDDDINADVDDDNGKDQNMMFESNEGITQNETADNVQDAEVVKESEKPDLFICGNFLSLFCQNSRTKSAAKSFREHLRLPFFILLHFSTPRISSALIQIRGVVSSILNI</sequence>
<proteinExistence type="predicted"/>
<name>A0ACB9CP59_ARCLA</name>
<comment type="caution">
    <text evidence="1">The sequence shown here is derived from an EMBL/GenBank/DDBJ whole genome shotgun (WGS) entry which is preliminary data.</text>
</comment>
<dbReference type="EMBL" id="CM042050">
    <property type="protein sequence ID" value="KAI3736045.1"/>
    <property type="molecule type" value="Genomic_DNA"/>
</dbReference>
<evidence type="ECO:0000313" key="1">
    <source>
        <dbReference type="EMBL" id="KAI3736045.1"/>
    </source>
</evidence>
<gene>
    <name evidence="1" type="ORF">L6452_15577</name>
</gene>
<evidence type="ECO:0000313" key="2">
    <source>
        <dbReference type="Proteomes" id="UP001055879"/>
    </source>
</evidence>
<protein>
    <submittedName>
        <fullName evidence="1">Uncharacterized protein</fullName>
    </submittedName>
</protein>
<organism evidence="1 2">
    <name type="scientific">Arctium lappa</name>
    <name type="common">Greater burdock</name>
    <name type="synonym">Lappa major</name>
    <dbReference type="NCBI Taxonomy" id="4217"/>
    <lineage>
        <taxon>Eukaryota</taxon>
        <taxon>Viridiplantae</taxon>
        <taxon>Streptophyta</taxon>
        <taxon>Embryophyta</taxon>
        <taxon>Tracheophyta</taxon>
        <taxon>Spermatophyta</taxon>
        <taxon>Magnoliopsida</taxon>
        <taxon>eudicotyledons</taxon>
        <taxon>Gunneridae</taxon>
        <taxon>Pentapetalae</taxon>
        <taxon>asterids</taxon>
        <taxon>campanulids</taxon>
        <taxon>Asterales</taxon>
        <taxon>Asteraceae</taxon>
        <taxon>Carduoideae</taxon>
        <taxon>Cardueae</taxon>
        <taxon>Arctiinae</taxon>
        <taxon>Arctium</taxon>
    </lineage>
</organism>
<dbReference type="Proteomes" id="UP001055879">
    <property type="component" value="Linkage Group LG04"/>
</dbReference>
<reference evidence="2" key="1">
    <citation type="journal article" date="2022" name="Mol. Ecol. Resour.">
        <title>The genomes of chicory, endive, great burdock and yacon provide insights into Asteraceae palaeo-polyploidization history and plant inulin production.</title>
        <authorList>
            <person name="Fan W."/>
            <person name="Wang S."/>
            <person name="Wang H."/>
            <person name="Wang A."/>
            <person name="Jiang F."/>
            <person name="Liu H."/>
            <person name="Zhao H."/>
            <person name="Xu D."/>
            <person name="Zhang Y."/>
        </authorList>
    </citation>
    <scope>NUCLEOTIDE SEQUENCE [LARGE SCALE GENOMIC DNA]</scope>
    <source>
        <strain evidence="2">cv. Niubang</strain>
    </source>
</reference>